<accession>A0A5B7IWU3</accession>
<evidence type="ECO:0000313" key="2">
    <source>
        <dbReference type="Proteomes" id="UP000324222"/>
    </source>
</evidence>
<proteinExistence type="predicted"/>
<keyword evidence="2" id="KW-1185">Reference proteome</keyword>
<dbReference type="AlphaFoldDB" id="A0A5B7IWU3"/>
<sequence length="59" mass="6397">MRVTPGLMWQRCGQVIPITLHIAAPPTLHIGGRKINSDRVKAVWWQAAPQPAIGVASLS</sequence>
<reference evidence="1 2" key="1">
    <citation type="submission" date="2019-05" db="EMBL/GenBank/DDBJ databases">
        <title>Another draft genome of Portunus trituberculatus and its Hox gene families provides insights of decapod evolution.</title>
        <authorList>
            <person name="Jeong J.-H."/>
            <person name="Song I."/>
            <person name="Kim S."/>
            <person name="Choi T."/>
            <person name="Kim D."/>
            <person name="Ryu S."/>
            <person name="Kim W."/>
        </authorList>
    </citation>
    <scope>NUCLEOTIDE SEQUENCE [LARGE SCALE GENOMIC DNA]</scope>
    <source>
        <tissue evidence="1">Muscle</tissue>
    </source>
</reference>
<comment type="caution">
    <text evidence="1">The sequence shown here is derived from an EMBL/GenBank/DDBJ whole genome shotgun (WGS) entry which is preliminary data.</text>
</comment>
<name>A0A5B7IWU3_PORTR</name>
<dbReference type="Proteomes" id="UP000324222">
    <property type="component" value="Unassembled WGS sequence"/>
</dbReference>
<dbReference type="EMBL" id="VSRR010077664">
    <property type="protein sequence ID" value="MPC88392.1"/>
    <property type="molecule type" value="Genomic_DNA"/>
</dbReference>
<protein>
    <submittedName>
        <fullName evidence="1">Uncharacterized protein</fullName>
    </submittedName>
</protein>
<organism evidence="1 2">
    <name type="scientific">Portunus trituberculatus</name>
    <name type="common">Swimming crab</name>
    <name type="synonym">Neptunus trituberculatus</name>
    <dbReference type="NCBI Taxonomy" id="210409"/>
    <lineage>
        <taxon>Eukaryota</taxon>
        <taxon>Metazoa</taxon>
        <taxon>Ecdysozoa</taxon>
        <taxon>Arthropoda</taxon>
        <taxon>Crustacea</taxon>
        <taxon>Multicrustacea</taxon>
        <taxon>Malacostraca</taxon>
        <taxon>Eumalacostraca</taxon>
        <taxon>Eucarida</taxon>
        <taxon>Decapoda</taxon>
        <taxon>Pleocyemata</taxon>
        <taxon>Brachyura</taxon>
        <taxon>Eubrachyura</taxon>
        <taxon>Portunoidea</taxon>
        <taxon>Portunidae</taxon>
        <taxon>Portuninae</taxon>
        <taxon>Portunus</taxon>
    </lineage>
</organism>
<evidence type="ECO:0000313" key="1">
    <source>
        <dbReference type="EMBL" id="MPC88392.1"/>
    </source>
</evidence>
<gene>
    <name evidence="1" type="ORF">E2C01_083293</name>
</gene>